<proteinExistence type="predicted"/>
<reference evidence="1" key="1">
    <citation type="journal article" date="2019" name="bioRxiv">
        <title>The Genome of the Zebra Mussel, Dreissena polymorpha: A Resource for Invasive Species Research.</title>
        <authorList>
            <person name="McCartney M.A."/>
            <person name="Auch B."/>
            <person name="Kono T."/>
            <person name="Mallez S."/>
            <person name="Zhang Y."/>
            <person name="Obille A."/>
            <person name="Becker A."/>
            <person name="Abrahante J.E."/>
            <person name="Garbe J."/>
            <person name="Badalamenti J.P."/>
            <person name="Herman A."/>
            <person name="Mangelson H."/>
            <person name="Liachko I."/>
            <person name="Sullivan S."/>
            <person name="Sone E.D."/>
            <person name="Koren S."/>
            <person name="Silverstein K.A.T."/>
            <person name="Beckman K.B."/>
            <person name="Gohl D.M."/>
        </authorList>
    </citation>
    <scope>NUCLEOTIDE SEQUENCE</scope>
    <source>
        <strain evidence="1">Duluth1</strain>
        <tissue evidence="1">Whole animal</tissue>
    </source>
</reference>
<name>A0A9D3YYT2_DREPO</name>
<dbReference type="EMBL" id="JAIWYP010000014">
    <property type="protein sequence ID" value="KAH3708474.1"/>
    <property type="molecule type" value="Genomic_DNA"/>
</dbReference>
<dbReference type="AlphaFoldDB" id="A0A9D3YYT2"/>
<gene>
    <name evidence="1" type="ORF">DPMN_067926</name>
</gene>
<protein>
    <submittedName>
        <fullName evidence="1">Uncharacterized protein</fullName>
    </submittedName>
</protein>
<accession>A0A9D3YYT2</accession>
<keyword evidence="2" id="KW-1185">Reference proteome</keyword>
<sequence>MVVTVDLSPGLIEEFWFHDGIEEPNIDRGCNCTRSLDVLQLMEGFFPASFAGRGKED</sequence>
<reference evidence="1" key="2">
    <citation type="submission" date="2020-11" db="EMBL/GenBank/DDBJ databases">
        <authorList>
            <person name="McCartney M.A."/>
            <person name="Auch B."/>
            <person name="Kono T."/>
            <person name="Mallez S."/>
            <person name="Becker A."/>
            <person name="Gohl D.M."/>
            <person name="Silverstein K.A.T."/>
            <person name="Koren S."/>
            <person name="Bechman K.B."/>
            <person name="Herman A."/>
            <person name="Abrahante J.E."/>
            <person name="Garbe J."/>
        </authorList>
    </citation>
    <scope>NUCLEOTIDE SEQUENCE</scope>
    <source>
        <strain evidence="1">Duluth1</strain>
        <tissue evidence="1">Whole animal</tissue>
    </source>
</reference>
<organism evidence="1 2">
    <name type="scientific">Dreissena polymorpha</name>
    <name type="common">Zebra mussel</name>
    <name type="synonym">Mytilus polymorpha</name>
    <dbReference type="NCBI Taxonomy" id="45954"/>
    <lineage>
        <taxon>Eukaryota</taxon>
        <taxon>Metazoa</taxon>
        <taxon>Spiralia</taxon>
        <taxon>Lophotrochozoa</taxon>
        <taxon>Mollusca</taxon>
        <taxon>Bivalvia</taxon>
        <taxon>Autobranchia</taxon>
        <taxon>Heteroconchia</taxon>
        <taxon>Euheterodonta</taxon>
        <taxon>Imparidentia</taxon>
        <taxon>Neoheterodontei</taxon>
        <taxon>Myida</taxon>
        <taxon>Dreissenoidea</taxon>
        <taxon>Dreissenidae</taxon>
        <taxon>Dreissena</taxon>
    </lineage>
</organism>
<dbReference type="Proteomes" id="UP000828390">
    <property type="component" value="Unassembled WGS sequence"/>
</dbReference>
<comment type="caution">
    <text evidence="1">The sequence shown here is derived from an EMBL/GenBank/DDBJ whole genome shotgun (WGS) entry which is preliminary data.</text>
</comment>
<evidence type="ECO:0000313" key="2">
    <source>
        <dbReference type="Proteomes" id="UP000828390"/>
    </source>
</evidence>
<evidence type="ECO:0000313" key="1">
    <source>
        <dbReference type="EMBL" id="KAH3708474.1"/>
    </source>
</evidence>